<feature type="transmembrane region" description="Helical" evidence="7">
    <location>
        <begin position="374"/>
        <end position="395"/>
    </location>
</feature>
<evidence type="ECO:0000256" key="1">
    <source>
        <dbReference type="ARBA" id="ARBA00004651"/>
    </source>
</evidence>
<feature type="transmembrane region" description="Helical" evidence="7">
    <location>
        <begin position="82"/>
        <end position="101"/>
    </location>
</feature>
<feature type="transmembrane region" description="Helical" evidence="7">
    <location>
        <begin position="518"/>
        <end position="535"/>
    </location>
</feature>
<accession>A0A6G1IYZ3</accession>
<feature type="transmembrane region" description="Helical" evidence="7">
    <location>
        <begin position="45"/>
        <end position="70"/>
    </location>
</feature>
<dbReference type="PROSITE" id="PS50850">
    <property type="entry name" value="MFS"/>
    <property type="match status" value="1"/>
</dbReference>
<organism evidence="9 10">
    <name type="scientific">Lentithecium fluviatile CBS 122367</name>
    <dbReference type="NCBI Taxonomy" id="1168545"/>
    <lineage>
        <taxon>Eukaryota</taxon>
        <taxon>Fungi</taxon>
        <taxon>Dikarya</taxon>
        <taxon>Ascomycota</taxon>
        <taxon>Pezizomycotina</taxon>
        <taxon>Dothideomycetes</taxon>
        <taxon>Pleosporomycetidae</taxon>
        <taxon>Pleosporales</taxon>
        <taxon>Massarineae</taxon>
        <taxon>Lentitheciaceae</taxon>
        <taxon>Lentithecium</taxon>
    </lineage>
</organism>
<feature type="transmembrane region" description="Helical" evidence="7">
    <location>
        <begin position="308"/>
        <end position="327"/>
    </location>
</feature>
<evidence type="ECO:0000256" key="3">
    <source>
        <dbReference type="ARBA" id="ARBA00022475"/>
    </source>
</evidence>
<evidence type="ECO:0000313" key="10">
    <source>
        <dbReference type="Proteomes" id="UP000799291"/>
    </source>
</evidence>
<keyword evidence="10" id="KW-1185">Reference proteome</keyword>
<keyword evidence="5 7" id="KW-1133">Transmembrane helix</keyword>
<dbReference type="AlphaFoldDB" id="A0A6G1IYZ3"/>
<dbReference type="InterPro" id="IPR036259">
    <property type="entry name" value="MFS_trans_sf"/>
</dbReference>
<dbReference type="SUPFAM" id="SSF103473">
    <property type="entry name" value="MFS general substrate transporter"/>
    <property type="match status" value="1"/>
</dbReference>
<dbReference type="InterPro" id="IPR020846">
    <property type="entry name" value="MFS_dom"/>
</dbReference>
<gene>
    <name evidence="9" type="ORF">K458DRAFT_478269</name>
</gene>
<dbReference type="PANTHER" id="PTHR23501:SF158">
    <property type="entry name" value="TRANSPORTER, PUTATIVE (AFU_ORTHOLOGUE AFUA_5G14490)-RELATED"/>
    <property type="match status" value="1"/>
</dbReference>
<protein>
    <submittedName>
        <fullName evidence="9">MFS transporter-like protein</fullName>
    </submittedName>
</protein>
<evidence type="ECO:0000256" key="7">
    <source>
        <dbReference type="SAM" id="Phobius"/>
    </source>
</evidence>
<dbReference type="PANTHER" id="PTHR23501">
    <property type="entry name" value="MAJOR FACILITATOR SUPERFAMILY"/>
    <property type="match status" value="1"/>
</dbReference>
<feature type="transmembrane region" description="Helical" evidence="7">
    <location>
        <begin position="113"/>
        <end position="134"/>
    </location>
</feature>
<dbReference type="FunFam" id="1.20.1720.10:FF:000014">
    <property type="entry name" value="MFS drug transporter, putative"/>
    <property type="match status" value="1"/>
</dbReference>
<evidence type="ECO:0000256" key="2">
    <source>
        <dbReference type="ARBA" id="ARBA00007520"/>
    </source>
</evidence>
<feature type="domain" description="Major facilitator superfamily (MFS) profile" evidence="8">
    <location>
        <begin position="48"/>
        <end position="540"/>
    </location>
</feature>
<evidence type="ECO:0000256" key="5">
    <source>
        <dbReference type="ARBA" id="ARBA00022989"/>
    </source>
</evidence>
<dbReference type="OrthoDB" id="10021397at2759"/>
<dbReference type="Proteomes" id="UP000799291">
    <property type="component" value="Unassembled WGS sequence"/>
</dbReference>
<feature type="transmembrane region" description="Helical" evidence="7">
    <location>
        <begin position="242"/>
        <end position="264"/>
    </location>
</feature>
<proteinExistence type="inferred from homology"/>
<feature type="transmembrane region" description="Helical" evidence="7">
    <location>
        <begin position="435"/>
        <end position="458"/>
    </location>
</feature>
<sequence>MEHGIELAVAGPTSRDSRDALDTASRFETDIEVASDGKRRSGWQLFAIVFALFLLLFVAALDATIVATAAPTISADLSSAAGYTWIGAAYLLANAAAGPIWAKLSDIWGRKLIVLIALALFFASSAVCATAKTMETLIIARAFQGGAGGGLILLVHVCISDLFSLRQRSLLMGLTEGIWALAGGIGPILGGVFASLVSWRWCFYINLPISGIAAILILFFLDIRHENTSLVDGVRAIDWTGIFTFLGFTLMVLLGLNFGGAIFPWDSAKVIALLVVGSGFIIAFIYSEAKVAKYPLIPMELFRKRTNVAALAVVFFHGFVFIAAEYYMPLYLQSVLELDPLKSGLLLLPFIVTGAIAGVFCGFIMHKTGHFRQIMWVGTTLLCLGFGLFISFNAYTTIARTVGFLIVGGLGSGILFEAPLIAVQSQVLQKDVATATSTLSFIRSMALAISVVIGGTIFQNSMDGEKGALVAAGLPQRMLDQLSGENAMANVMLPSRMGNEKWELASKKAFSVAMRNMWITYTAFAFLSVVASAFVEGAHLESEHTETITGLRKEKAVVDGNRGS</sequence>
<keyword evidence="3" id="KW-1003">Cell membrane</keyword>
<dbReference type="Pfam" id="PF07690">
    <property type="entry name" value="MFS_1"/>
    <property type="match status" value="1"/>
</dbReference>
<dbReference type="Gene3D" id="1.20.1250.20">
    <property type="entry name" value="MFS general substrate transporter like domains"/>
    <property type="match status" value="1"/>
</dbReference>
<keyword evidence="4 7" id="KW-0812">Transmembrane</keyword>
<evidence type="ECO:0000256" key="6">
    <source>
        <dbReference type="ARBA" id="ARBA00023136"/>
    </source>
</evidence>
<keyword evidence="6 7" id="KW-0472">Membrane</keyword>
<dbReference type="EMBL" id="MU005584">
    <property type="protein sequence ID" value="KAF2683348.1"/>
    <property type="molecule type" value="Genomic_DNA"/>
</dbReference>
<feature type="transmembrane region" description="Helical" evidence="7">
    <location>
        <begin position="177"/>
        <end position="197"/>
    </location>
</feature>
<evidence type="ECO:0000256" key="4">
    <source>
        <dbReference type="ARBA" id="ARBA00022692"/>
    </source>
</evidence>
<dbReference type="Gene3D" id="1.20.1720.10">
    <property type="entry name" value="Multidrug resistance protein D"/>
    <property type="match status" value="1"/>
</dbReference>
<dbReference type="GO" id="GO:0022857">
    <property type="term" value="F:transmembrane transporter activity"/>
    <property type="evidence" value="ECO:0007669"/>
    <property type="project" value="InterPro"/>
</dbReference>
<reference evidence="9" key="1">
    <citation type="journal article" date="2020" name="Stud. Mycol.">
        <title>101 Dothideomycetes genomes: a test case for predicting lifestyles and emergence of pathogens.</title>
        <authorList>
            <person name="Haridas S."/>
            <person name="Albert R."/>
            <person name="Binder M."/>
            <person name="Bloem J."/>
            <person name="Labutti K."/>
            <person name="Salamov A."/>
            <person name="Andreopoulos B."/>
            <person name="Baker S."/>
            <person name="Barry K."/>
            <person name="Bills G."/>
            <person name="Bluhm B."/>
            <person name="Cannon C."/>
            <person name="Castanera R."/>
            <person name="Culley D."/>
            <person name="Daum C."/>
            <person name="Ezra D."/>
            <person name="Gonzalez J."/>
            <person name="Henrissat B."/>
            <person name="Kuo A."/>
            <person name="Liang C."/>
            <person name="Lipzen A."/>
            <person name="Lutzoni F."/>
            <person name="Magnuson J."/>
            <person name="Mondo S."/>
            <person name="Nolan M."/>
            <person name="Ohm R."/>
            <person name="Pangilinan J."/>
            <person name="Park H.-J."/>
            <person name="Ramirez L."/>
            <person name="Alfaro M."/>
            <person name="Sun H."/>
            <person name="Tritt A."/>
            <person name="Yoshinaga Y."/>
            <person name="Zwiers L.-H."/>
            <person name="Turgeon B."/>
            <person name="Goodwin S."/>
            <person name="Spatafora J."/>
            <person name="Crous P."/>
            <person name="Grigoriev I."/>
        </authorList>
    </citation>
    <scope>NUCLEOTIDE SEQUENCE</scope>
    <source>
        <strain evidence="9">CBS 122367</strain>
    </source>
</reference>
<comment type="subcellular location">
    <subcellularLocation>
        <location evidence="1">Cell membrane</location>
        <topology evidence="1">Multi-pass membrane protein</topology>
    </subcellularLocation>
</comment>
<feature type="transmembrane region" description="Helical" evidence="7">
    <location>
        <begin position="270"/>
        <end position="287"/>
    </location>
</feature>
<feature type="transmembrane region" description="Helical" evidence="7">
    <location>
        <begin position="146"/>
        <end position="165"/>
    </location>
</feature>
<evidence type="ECO:0000259" key="8">
    <source>
        <dbReference type="PROSITE" id="PS50850"/>
    </source>
</evidence>
<feature type="transmembrane region" description="Helical" evidence="7">
    <location>
        <begin position="401"/>
        <end position="423"/>
    </location>
</feature>
<name>A0A6G1IYZ3_9PLEO</name>
<dbReference type="GO" id="GO:0005886">
    <property type="term" value="C:plasma membrane"/>
    <property type="evidence" value="ECO:0007669"/>
    <property type="project" value="UniProtKB-SubCell"/>
</dbReference>
<feature type="transmembrane region" description="Helical" evidence="7">
    <location>
        <begin position="203"/>
        <end position="221"/>
    </location>
</feature>
<dbReference type="PRINTS" id="PR01036">
    <property type="entry name" value="TCRTETB"/>
</dbReference>
<dbReference type="InterPro" id="IPR011701">
    <property type="entry name" value="MFS"/>
</dbReference>
<comment type="similarity">
    <text evidence="2">Belongs to the major facilitator superfamily. TCR/Tet family.</text>
</comment>
<evidence type="ECO:0000313" key="9">
    <source>
        <dbReference type="EMBL" id="KAF2683348.1"/>
    </source>
</evidence>
<feature type="transmembrane region" description="Helical" evidence="7">
    <location>
        <begin position="347"/>
        <end position="365"/>
    </location>
</feature>